<accession>A0AAU7DKP1</accession>
<organism evidence="1">
    <name type="scientific">Telmatobacter sp. DSM 110680</name>
    <dbReference type="NCBI Taxonomy" id="3036704"/>
    <lineage>
        <taxon>Bacteria</taxon>
        <taxon>Pseudomonadati</taxon>
        <taxon>Acidobacteriota</taxon>
        <taxon>Terriglobia</taxon>
        <taxon>Terriglobales</taxon>
        <taxon>Acidobacteriaceae</taxon>
        <taxon>Telmatobacter</taxon>
    </lineage>
</organism>
<sequence>MGLPDSDGPFKLRATSGKHDGVWLETLDVWQGDTPVVHIPNWELVFRNRSEYRFVPNFTNAQQFAYRYSFRKLVEIHRAILAELLIETEIIARPLGRIGGQ</sequence>
<gene>
    <name evidence="1" type="ORF">P8935_24150</name>
</gene>
<reference evidence="1" key="1">
    <citation type="submission" date="2023-03" db="EMBL/GenBank/DDBJ databases">
        <title>Edaphobacter sp.</title>
        <authorList>
            <person name="Huber K.J."/>
            <person name="Papendorf J."/>
            <person name="Pilke C."/>
            <person name="Bunk B."/>
            <person name="Sproeer C."/>
            <person name="Pester M."/>
        </authorList>
    </citation>
    <scope>NUCLEOTIDE SEQUENCE</scope>
    <source>
        <strain evidence="1">DSM 110680</strain>
    </source>
</reference>
<dbReference type="AlphaFoldDB" id="A0AAU7DKP1"/>
<dbReference type="RefSeq" id="WP_348262870.1">
    <property type="nucleotide sequence ID" value="NZ_CP121196.1"/>
</dbReference>
<proteinExistence type="predicted"/>
<name>A0AAU7DKP1_9BACT</name>
<dbReference type="EMBL" id="CP121196">
    <property type="protein sequence ID" value="XBH17645.1"/>
    <property type="molecule type" value="Genomic_DNA"/>
</dbReference>
<protein>
    <submittedName>
        <fullName evidence="1">Uncharacterized protein</fullName>
    </submittedName>
</protein>
<evidence type="ECO:0000313" key="1">
    <source>
        <dbReference type="EMBL" id="XBH17645.1"/>
    </source>
</evidence>